<keyword evidence="1" id="KW-1277">Toxin-antitoxin system</keyword>
<organism evidence="2 3">
    <name type="scientific">Skermanella cutis</name>
    <dbReference type="NCBI Taxonomy" id="2775420"/>
    <lineage>
        <taxon>Bacteria</taxon>
        <taxon>Pseudomonadati</taxon>
        <taxon>Pseudomonadota</taxon>
        <taxon>Alphaproteobacteria</taxon>
        <taxon>Rhodospirillales</taxon>
        <taxon>Azospirillaceae</taxon>
        <taxon>Skermanella</taxon>
    </lineage>
</organism>
<evidence type="ECO:0000256" key="1">
    <source>
        <dbReference type="ARBA" id="ARBA00022649"/>
    </source>
</evidence>
<accession>A0ABX7BED1</accession>
<evidence type="ECO:0000313" key="3">
    <source>
        <dbReference type="Proteomes" id="UP000595197"/>
    </source>
</evidence>
<dbReference type="EMBL" id="CP067420">
    <property type="protein sequence ID" value="QQP91623.2"/>
    <property type="molecule type" value="Genomic_DNA"/>
</dbReference>
<dbReference type="Pfam" id="PF07362">
    <property type="entry name" value="CcdA"/>
    <property type="match status" value="1"/>
</dbReference>
<name>A0ABX7BED1_9PROT</name>
<evidence type="ECO:0000313" key="2">
    <source>
        <dbReference type="EMBL" id="QQP91623.2"/>
    </source>
</evidence>
<dbReference type="RefSeq" id="WP_206379355.1">
    <property type="nucleotide sequence ID" value="NZ_CP067420.1"/>
</dbReference>
<proteinExistence type="predicted"/>
<dbReference type="InterPro" id="IPR009956">
    <property type="entry name" value="Post-segregation_anti-tox_CcdA"/>
</dbReference>
<protein>
    <submittedName>
        <fullName evidence="2">Type II toxin-antitoxin system CcdA family antitoxin</fullName>
    </submittedName>
</protein>
<reference evidence="2" key="1">
    <citation type="submission" date="2021-02" db="EMBL/GenBank/DDBJ databases">
        <title>Skermanella TT6 skin isolate.</title>
        <authorList>
            <person name="Lee K."/>
            <person name="Ganzorig M."/>
        </authorList>
    </citation>
    <scope>NUCLEOTIDE SEQUENCE</scope>
    <source>
        <strain evidence="2">TT6</strain>
    </source>
</reference>
<sequence length="78" mass="8723">MARGTALRKPTNVSARAELVAEAKSLGINLSEVFEAALENAVAAARRKQWIEENRQAFEDYDRFVEAHGIFSAGRRLF</sequence>
<keyword evidence="3" id="KW-1185">Reference proteome</keyword>
<dbReference type="Proteomes" id="UP000595197">
    <property type="component" value="Chromosome"/>
</dbReference>
<gene>
    <name evidence="2" type="ORF">IGS68_10615</name>
</gene>